<evidence type="ECO:0000256" key="1">
    <source>
        <dbReference type="ARBA" id="ARBA00022634"/>
    </source>
</evidence>
<keyword evidence="4" id="KW-0235">DNA replication</keyword>
<evidence type="ECO:0000313" key="7">
    <source>
        <dbReference type="Proteomes" id="UP001162120"/>
    </source>
</evidence>
<dbReference type="InterPro" id="IPR029398">
    <property type="entry name" value="PolB_thumb"/>
</dbReference>
<dbReference type="PRINTS" id="PR00869">
    <property type="entry name" value="DNAPOLX"/>
</dbReference>
<keyword evidence="2" id="KW-0808">Transferase</keyword>
<dbReference type="Proteomes" id="UP001162120">
    <property type="component" value="Segment"/>
</dbReference>
<evidence type="ECO:0000313" key="6">
    <source>
        <dbReference type="EMBL" id="QOI90281.1"/>
    </source>
</evidence>
<dbReference type="Pfam" id="PF14792">
    <property type="entry name" value="DNA_pol_B_palm"/>
    <property type="match status" value="1"/>
</dbReference>
<dbReference type="Pfam" id="PF10391">
    <property type="entry name" value="DNA_pol_lambd_f"/>
    <property type="match status" value="1"/>
</dbReference>
<dbReference type="InterPro" id="IPR002008">
    <property type="entry name" value="DNA_pol_X_beta-like"/>
</dbReference>
<dbReference type="Gene3D" id="3.30.210.10">
    <property type="entry name" value="DNA polymerase, thumb domain"/>
    <property type="match status" value="1"/>
</dbReference>
<dbReference type="InterPro" id="IPR002054">
    <property type="entry name" value="DNA-dir_DNA_pol_X"/>
</dbReference>
<dbReference type="PANTHER" id="PTHR11276">
    <property type="entry name" value="DNA POLYMERASE TYPE-X FAMILY MEMBER"/>
    <property type="match status" value="1"/>
</dbReference>
<keyword evidence="1" id="KW-0237">DNA synthesis</keyword>
<dbReference type="GO" id="GO:0006303">
    <property type="term" value="P:double-strand break repair via nonhomologous end joining"/>
    <property type="evidence" value="ECO:0007669"/>
    <property type="project" value="TreeGrafter"/>
</dbReference>
<reference evidence="6" key="1">
    <citation type="submission" date="2020-06" db="EMBL/GenBank/DDBJ databases">
        <title>Lateral gene transfer of anion-conducting channel rhodopsins between green algae and giant viruses.</title>
        <authorList>
            <person name="Rozenberg A."/>
            <person name="Oppermann J."/>
            <person name="Wietek J."/>
            <person name="Fernandez Lahore R.G."/>
            <person name="Sandaa R.-A."/>
            <person name="Bratbak G."/>
            <person name="Hegemann P."/>
            <person name="Beja O."/>
        </authorList>
    </citation>
    <scope>NUCLEOTIDE SEQUENCE</scope>
    <source>
        <strain evidence="6">01B</strain>
    </source>
</reference>
<dbReference type="GO" id="GO:0003677">
    <property type="term" value="F:DNA binding"/>
    <property type="evidence" value="ECO:0007669"/>
    <property type="project" value="InterPro"/>
</dbReference>
<protein>
    <submittedName>
        <fullName evidence="6">DNA polymerase family X</fullName>
    </submittedName>
</protein>
<dbReference type="GO" id="GO:0003887">
    <property type="term" value="F:DNA-directed DNA polymerase activity"/>
    <property type="evidence" value="ECO:0007669"/>
    <property type="project" value="InterPro"/>
</dbReference>
<dbReference type="SUPFAM" id="SSF81585">
    <property type="entry name" value="PsbU/PolX domain-like"/>
    <property type="match status" value="1"/>
</dbReference>
<dbReference type="CDD" id="cd00141">
    <property type="entry name" value="NT_POLXc"/>
    <property type="match status" value="1"/>
</dbReference>
<name>A0A7M3UNL4_9VIRU</name>
<evidence type="ECO:0000259" key="5">
    <source>
        <dbReference type="SMART" id="SM00483"/>
    </source>
</evidence>
<dbReference type="SMART" id="SM00483">
    <property type="entry name" value="POLXc"/>
    <property type="match status" value="1"/>
</dbReference>
<feature type="domain" description="DNA-directed DNA polymerase X" evidence="5">
    <location>
        <begin position="2"/>
        <end position="304"/>
    </location>
</feature>
<organism evidence="6 7">
    <name type="scientific">Pyramimonas orientalis virus 01B</name>
    <dbReference type="NCBI Taxonomy" id="3134525"/>
    <lineage>
        <taxon>Viruses</taxon>
        <taxon>Varidnaviria</taxon>
        <taxon>Bamfordvirae</taxon>
        <taxon>Nucleocytoviricota</taxon>
        <taxon>Megaviricetes</taxon>
        <taxon>Imitervirales</taxon>
        <taxon>Allomimiviridae</taxon>
        <taxon>Heliosvirus</taxon>
        <taxon>Heliosvirus raunefjordenense</taxon>
    </lineage>
</organism>
<keyword evidence="7" id="KW-1185">Reference proteome</keyword>
<dbReference type="Gene3D" id="3.30.460.10">
    <property type="entry name" value="Beta Polymerase, domain 2"/>
    <property type="match status" value="1"/>
</dbReference>
<evidence type="ECO:0000256" key="4">
    <source>
        <dbReference type="ARBA" id="ARBA00022705"/>
    </source>
</evidence>
<dbReference type="Gene3D" id="1.10.150.20">
    <property type="entry name" value="5' to 3' exonuclease, C-terminal subdomain"/>
    <property type="match status" value="1"/>
</dbReference>
<dbReference type="InterPro" id="IPR037160">
    <property type="entry name" value="DNA_Pol_thumb_sf"/>
</dbReference>
<evidence type="ECO:0000256" key="3">
    <source>
        <dbReference type="ARBA" id="ARBA00022695"/>
    </source>
</evidence>
<dbReference type="InterPro" id="IPR022312">
    <property type="entry name" value="DNA_pol_X"/>
</dbReference>
<dbReference type="PANTHER" id="PTHR11276:SF28">
    <property type="entry name" value="DNA POLYMERASE LAMBDA"/>
    <property type="match status" value="1"/>
</dbReference>
<sequence>MDFRPIIVENITTLMKKYKKTNAFKTRAYKKALSELPSTPILTFNDVSVVGGEKTRAKLKYIIENNKNLEEVDEYLNNASYTSIDLLQTVHGIGPSKAVELYEKHNILTIDDLKNNQCLLNNIQRTGLEHYDDMQIKIPFKEMQSHDKFLQKELKGFSFNIAGSYRRKAVASSDIDILLTGDSNNLEKVVEHLQSKKYINTEAVFANGTVKFMGLCKLPRHKTYRRVDIMYTPPHEYAFALLYFTGNYKFNVDMRKHATTLGLTLNEQGLYTIDTKQIVEQTFVTEEDIFNYLNYAYVKPEERTI</sequence>
<keyword evidence="3" id="KW-0548">Nucleotidyltransferase</keyword>
<proteinExistence type="predicted"/>
<dbReference type="InterPro" id="IPR043519">
    <property type="entry name" value="NT_sf"/>
</dbReference>
<dbReference type="InterPro" id="IPR028207">
    <property type="entry name" value="DNA_pol_B_palm_palm"/>
</dbReference>
<dbReference type="SUPFAM" id="SSF81301">
    <property type="entry name" value="Nucleotidyltransferase"/>
    <property type="match status" value="1"/>
</dbReference>
<gene>
    <name evidence="6" type="ORF">HWQ62_00144</name>
</gene>
<dbReference type="EMBL" id="MT663534">
    <property type="protein sequence ID" value="QOI90281.1"/>
    <property type="molecule type" value="Genomic_DNA"/>
</dbReference>
<evidence type="ECO:0000256" key="2">
    <source>
        <dbReference type="ARBA" id="ARBA00022679"/>
    </source>
</evidence>
<dbReference type="PRINTS" id="PR00870">
    <property type="entry name" value="DNAPOLXBETA"/>
</dbReference>
<dbReference type="InterPro" id="IPR018944">
    <property type="entry name" value="DNA_pol_lambd_fingers_domain"/>
</dbReference>
<dbReference type="Pfam" id="PF14791">
    <property type="entry name" value="DNA_pol_B_thumb"/>
    <property type="match status" value="1"/>
</dbReference>
<accession>A0A7M3UNL4</accession>